<keyword evidence="1" id="KW-0472">Membrane</keyword>
<sequence length="139" mass="15813">MLLNVAYVVAGVLLLFFIYDMFLKKKPNFRSLTIFVAGILSVAACTYILSTNIEEHLDNALHQGQPRSVSCMFNNPVVNPKSFTDDVARYAAMCKDDYEKKYGDSIRILPSYEYSFIDSGAYLDVTFDVIELIKDKEQK</sequence>
<name>A0A1T4V1Y2_9GAMM</name>
<organism evidence="2 3">
    <name type="scientific">Succinivibrio dextrinosolvens DSM 3072</name>
    <dbReference type="NCBI Taxonomy" id="1123324"/>
    <lineage>
        <taxon>Bacteria</taxon>
        <taxon>Pseudomonadati</taxon>
        <taxon>Pseudomonadota</taxon>
        <taxon>Gammaproteobacteria</taxon>
        <taxon>Aeromonadales</taxon>
        <taxon>Succinivibrionaceae</taxon>
        <taxon>Succinivibrio</taxon>
    </lineage>
</organism>
<dbReference type="Proteomes" id="UP000242432">
    <property type="component" value="Unassembled WGS sequence"/>
</dbReference>
<keyword evidence="1" id="KW-1133">Transmembrane helix</keyword>
<protein>
    <submittedName>
        <fullName evidence="2">Uncharacterized protein</fullName>
    </submittedName>
</protein>
<reference evidence="3" key="1">
    <citation type="submission" date="2017-02" db="EMBL/GenBank/DDBJ databases">
        <authorList>
            <person name="Varghese N."/>
            <person name="Submissions S."/>
        </authorList>
    </citation>
    <scope>NUCLEOTIDE SEQUENCE [LARGE SCALE GENOMIC DNA]</scope>
    <source>
        <strain evidence="3">DSM 3072</strain>
    </source>
</reference>
<keyword evidence="1" id="KW-0812">Transmembrane</keyword>
<evidence type="ECO:0000313" key="2">
    <source>
        <dbReference type="EMBL" id="SKA58651.1"/>
    </source>
</evidence>
<proteinExistence type="predicted"/>
<accession>A0A1T4V1Y2</accession>
<dbReference type="RefSeq" id="WP_078928076.1">
    <property type="nucleotide sequence ID" value="NZ_FUXX01000005.1"/>
</dbReference>
<keyword evidence="3" id="KW-1185">Reference proteome</keyword>
<evidence type="ECO:0000313" key="3">
    <source>
        <dbReference type="Proteomes" id="UP000242432"/>
    </source>
</evidence>
<dbReference type="EMBL" id="FUXX01000005">
    <property type="protein sequence ID" value="SKA58651.1"/>
    <property type="molecule type" value="Genomic_DNA"/>
</dbReference>
<gene>
    <name evidence="2" type="ORF">SAMN02745213_00504</name>
</gene>
<evidence type="ECO:0000256" key="1">
    <source>
        <dbReference type="SAM" id="Phobius"/>
    </source>
</evidence>
<dbReference type="AlphaFoldDB" id="A0A1T4V1Y2"/>
<feature type="transmembrane region" description="Helical" evidence="1">
    <location>
        <begin position="6"/>
        <end position="22"/>
    </location>
</feature>
<feature type="transmembrane region" description="Helical" evidence="1">
    <location>
        <begin position="29"/>
        <end position="49"/>
    </location>
</feature>